<dbReference type="EMBL" id="NIVC01001598">
    <property type="protein sequence ID" value="PAA66002.1"/>
    <property type="molecule type" value="Genomic_DNA"/>
</dbReference>
<dbReference type="PANTHER" id="PTHR12027:SF98">
    <property type="entry name" value="PROTEIN WNT"/>
    <property type="match status" value="1"/>
</dbReference>
<dbReference type="Pfam" id="PF00110">
    <property type="entry name" value="wnt"/>
    <property type="match status" value="1"/>
</dbReference>
<evidence type="ECO:0000256" key="1">
    <source>
        <dbReference type="ARBA" id="ARBA00004498"/>
    </source>
</evidence>
<comment type="function">
    <text evidence="8">Ligand for members of the frizzled family of seven transmembrane receptors.</text>
</comment>
<dbReference type="PRINTS" id="PR01349">
    <property type="entry name" value="WNTPROTEIN"/>
</dbReference>
<keyword evidence="7" id="KW-1015">Disulfide bond</keyword>
<keyword evidence="4" id="KW-0964">Secreted</keyword>
<gene>
    <name evidence="11" type="ORF">BOX15_Mlig008298g2</name>
</gene>
<reference evidence="11 12" key="1">
    <citation type="submission" date="2017-06" db="EMBL/GenBank/DDBJ databases">
        <title>A platform for efficient transgenesis in Macrostomum lignano, a flatworm model organism for stem cell research.</title>
        <authorList>
            <person name="Berezikov E."/>
        </authorList>
    </citation>
    <scope>NUCLEOTIDE SEQUENCE [LARGE SCALE GENOMIC DNA]</scope>
    <source>
        <strain evidence="11">DV1</strain>
        <tissue evidence="11">Whole organism</tissue>
    </source>
</reference>
<accession>A0A267EZ23</accession>
<dbReference type="CDD" id="cd13113">
    <property type="entry name" value="Wnt"/>
    <property type="match status" value="1"/>
</dbReference>
<evidence type="ECO:0000256" key="7">
    <source>
        <dbReference type="ARBA" id="ARBA00023157"/>
    </source>
</evidence>
<feature type="chain" id="PRO_5012944297" description="Protein Wnt" evidence="10">
    <location>
        <begin position="35"/>
        <end position="451"/>
    </location>
</feature>
<dbReference type="GO" id="GO:0045165">
    <property type="term" value="P:cell fate commitment"/>
    <property type="evidence" value="ECO:0007669"/>
    <property type="project" value="TreeGrafter"/>
</dbReference>
<proteinExistence type="inferred from homology"/>
<dbReference type="GO" id="GO:0030182">
    <property type="term" value="P:neuron differentiation"/>
    <property type="evidence" value="ECO:0007669"/>
    <property type="project" value="TreeGrafter"/>
</dbReference>
<sequence length="451" mass="51204">ILLETKKKRSVQMNRSNLQMLLLVLLLVRFAADASHPSAAQSAALIGGGSLHPTSVDVHLKGTRWWSLHEAYLRPDFDLFKARSHFTRQQWATFSARRCGFDPAAIRAALQGVNLALHECERQMSTERWNCSRLPQNYRAEAGNIFGQLLKKGIPETAFALAIVSAGVTASIASECRRSLRCCPCRVTQDDPERGLSPLRSAASPAAARYAGCDHNVRFAGAISRKLLDRPESGRDVRHLAMLHNFNAGRRAVVRTMGVKCVCHGTSGSCTHNICWREVASFQKIGEFLKYQYKEAVKVEQASPVKIYLDQDLQSRKSRRGGRSSQQLRQQRHKRRRGQRQRRRRRRRLNLVKAGRSPQQPGSLPRRRDLVYYESVSEDFFCEPNQVWSLPGVHQRVCSINNGSCSSICCSGTYRIEHYKHVDNKCNCRFVWCCDVKCETCITDKQRKICD</sequence>
<evidence type="ECO:0000256" key="6">
    <source>
        <dbReference type="ARBA" id="ARBA00022687"/>
    </source>
</evidence>
<evidence type="ECO:0000313" key="12">
    <source>
        <dbReference type="Proteomes" id="UP000215902"/>
    </source>
</evidence>
<dbReference type="InterPro" id="IPR043158">
    <property type="entry name" value="Wnt_C"/>
</dbReference>
<dbReference type="AlphaFoldDB" id="A0A267EZ23"/>
<dbReference type="GO" id="GO:0005125">
    <property type="term" value="F:cytokine activity"/>
    <property type="evidence" value="ECO:0007669"/>
    <property type="project" value="TreeGrafter"/>
</dbReference>
<feature type="non-terminal residue" evidence="11">
    <location>
        <position position="1"/>
    </location>
</feature>
<feature type="region of interest" description="Disordered" evidence="9">
    <location>
        <begin position="313"/>
        <end position="365"/>
    </location>
</feature>
<dbReference type="Proteomes" id="UP000215902">
    <property type="component" value="Unassembled WGS sequence"/>
</dbReference>
<comment type="subcellular location">
    <subcellularLocation>
        <location evidence="1 8">Secreted</location>
        <location evidence="1 8">Extracellular space</location>
        <location evidence="1 8">Extracellular matrix</location>
    </subcellularLocation>
</comment>
<evidence type="ECO:0000256" key="2">
    <source>
        <dbReference type="ARBA" id="ARBA00005683"/>
    </source>
</evidence>
<evidence type="ECO:0000256" key="5">
    <source>
        <dbReference type="ARBA" id="ARBA00022530"/>
    </source>
</evidence>
<dbReference type="GO" id="GO:0005615">
    <property type="term" value="C:extracellular space"/>
    <property type="evidence" value="ECO:0007669"/>
    <property type="project" value="TreeGrafter"/>
</dbReference>
<protein>
    <recommendedName>
        <fullName evidence="8">Protein Wnt</fullName>
    </recommendedName>
</protein>
<evidence type="ECO:0000256" key="4">
    <source>
        <dbReference type="ARBA" id="ARBA00022525"/>
    </source>
</evidence>
<name>A0A267EZ23_9PLAT</name>
<evidence type="ECO:0000256" key="3">
    <source>
        <dbReference type="ARBA" id="ARBA00022473"/>
    </source>
</evidence>
<dbReference type="SMART" id="SM00097">
    <property type="entry name" value="WNT1"/>
    <property type="match status" value="1"/>
</dbReference>
<keyword evidence="3 8" id="KW-0217">Developmental protein</keyword>
<dbReference type="STRING" id="282301.A0A267EZ23"/>
<dbReference type="Gene3D" id="3.30.2460.20">
    <property type="match status" value="1"/>
</dbReference>
<evidence type="ECO:0000256" key="9">
    <source>
        <dbReference type="SAM" id="MobiDB-lite"/>
    </source>
</evidence>
<dbReference type="GO" id="GO:0005109">
    <property type="term" value="F:frizzled binding"/>
    <property type="evidence" value="ECO:0007669"/>
    <property type="project" value="TreeGrafter"/>
</dbReference>
<keyword evidence="5" id="KW-0272">Extracellular matrix</keyword>
<dbReference type="GO" id="GO:0060070">
    <property type="term" value="P:canonical Wnt signaling pathway"/>
    <property type="evidence" value="ECO:0007669"/>
    <property type="project" value="TreeGrafter"/>
</dbReference>
<evidence type="ECO:0000256" key="10">
    <source>
        <dbReference type="SAM" id="SignalP"/>
    </source>
</evidence>
<evidence type="ECO:0000313" key="11">
    <source>
        <dbReference type="EMBL" id="PAA66002.1"/>
    </source>
</evidence>
<comment type="caution">
    <text evidence="11">The sequence shown here is derived from an EMBL/GenBank/DDBJ whole genome shotgun (WGS) entry which is preliminary data.</text>
</comment>
<organism evidence="11 12">
    <name type="scientific">Macrostomum lignano</name>
    <dbReference type="NCBI Taxonomy" id="282301"/>
    <lineage>
        <taxon>Eukaryota</taxon>
        <taxon>Metazoa</taxon>
        <taxon>Spiralia</taxon>
        <taxon>Lophotrochozoa</taxon>
        <taxon>Platyhelminthes</taxon>
        <taxon>Rhabditophora</taxon>
        <taxon>Macrostomorpha</taxon>
        <taxon>Macrostomida</taxon>
        <taxon>Macrostomidae</taxon>
        <taxon>Macrostomum</taxon>
    </lineage>
</organism>
<feature type="compositionally biased region" description="Basic residues" evidence="9">
    <location>
        <begin position="330"/>
        <end position="350"/>
    </location>
</feature>
<comment type="similarity">
    <text evidence="2 8">Belongs to the Wnt family.</text>
</comment>
<dbReference type="InterPro" id="IPR005817">
    <property type="entry name" value="Wnt"/>
</dbReference>
<keyword evidence="6 8" id="KW-0879">Wnt signaling pathway</keyword>
<evidence type="ECO:0000256" key="8">
    <source>
        <dbReference type="RuleBase" id="RU003500"/>
    </source>
</evidence>
<keyword evidence="12" id="KW-1185">Reference proteome</keyword>
<keyword evidence="10" id="KW-0732">Signal</keyword>
<dbReference type="OrthoDB" id="5945655at2759"/>
<feature type="signal peptide" evidence="10">
    <location>
        <begin position="1"/>
        <end position="34"/>
    </location>
</feature>
<dbReference type="PANTHER" id="PTHR12027">
    <property type="entry name" value="WNT RELATED"/>
    <property type="match status" value="1"/>
</dbReference>